<dbReference type="Proteomes" id="UP000265663">
    <property type="component" value="Unassembled WGS sequence"/>
</dbReference>
<evidence type="ECO:0000313" key="1">
    <source>
        <dbReference type="EMBL" id="RMZ72399.1"/>
    </source>
</evidence>
<gene>
    <name evidence="1" type="ORF">GMOD_00007376</name>
</gene>
<sequence>MTTCDDMIDLATHEYNVSNLFLGGACTDIENAIIGTWATHDLVPNCDILFNNDHAIIARSARRALS</sequence>
<dbReference type="AlphaFoldDB" id="A0A3M7MDD5"/>
<reference evidence="1 2" key="1">
    <citation type="journal article" date="2014" name="PLoS ONE">
        <title>De novo Genome Assembly of the Fungal Plant Pathogen Pyrenophora semeniperda.</title>
        <authorList>
            <person name="Soliai M.M."/>
            <person name="Meyer S.E."/>
            <person name="Udall J.A."/>
            <person name="Elzinga D.E."/>
            <person name="Hermansen R.A."/>
            <person name="Bodily P.M."/>
            <person name="Hart A.A."/>
            <person name="Coleman C.E."/>
        </authorList>
    </citation>
    <scope>NUCLEOTIDE SEQUENCE [LARGE SCALE GENOMIC DNA]</scope>
    <source>
        <strain evidence="1 2">CCB06</strain>
        <tissue evidence="1">Mycelium</tissue>
    </source>
</reference>
<organism evidence="1 2">
    <name type="scientific">Pyrenophora seminiperda CCB06</name>
    <dbReference type="NCBI Taxonomy" id="1302712"/>
    <lineage>
        <taxon>Eukaryota</taxon>
        <taxon>Fungi</taxon>
        <taxon>Dikarya</taxon>
        <taxon>Ascomycota</taxon>
        <taxon>Pezizomycotina</taxon>
        <taxon>Dothideomycetes</taxon>
        <taxon>Pleosporomycetidae</taxon>
        <taxon>Pleosporales</taxon>
        <taxon>Pleosporineae</taxon>
        <taxon>Pleosporaceae</taxon>
        <taxon>Pyrenophora</taxon>
    </lineage>
</organism>
<accession>A0A3M7MDD5</accession>
<proteinExistence type="predicted"/>
<name>A0A3M7MDD5_9PLEO</name>
<evidence type="ECO:0000313" key="2">
    <source>
        <dbReference type="Proteomes" id="UP000265663"/>
    </source>
</evidence>
<keyword evidence="2" id="KW-1185">Reference proteome</keyword>
<protein>
    <submittedName>
        <fullName evidence="1">Uncharacterized protein</fullName>
    </submittedName>
</protein>
<dbReference type="EMBL" id="KE747833">
    <property type="protein sequence ID" value="RMZ72399.1"/>
    <property type="molecule type" value="Genomic_DNA"/>
</dbReference>